<name>A0A8H6YFR6_9AGAR</name>
<dbReference type="InterPro" id="IPR025533">
    <property type="entry name" value="DUF4419"/>
</dbReference>
<organism evidence="1 2">
    <name type="scientific">Mycena sanguinolenta</name>
    <dbReference type="NCBI Taxonomy" id="230812"/>
    <lineage>
        <taxon>Eukaryota</taxon>
        <taxon>Fungi</taxon>
        <taxon>Dikarya</taxon>
        <taxon>Basidiomycota</taxon>
        <taxon>Agaricomycotina</taxon>
        <taxon>Agaricomycetes</taxon>
        <taxon>Agaricomycetidae</taxon>
        <taxon>Agaricales</taxon>
        <taxon>Marasmiineae</taxon>
        <taxon>Mycenaceae</taxon>
        <taxon>Mycena</taxon>
    </lineage>
</organism>
<evidence type="ECO:0000313" key="2">
    <source>
        <dbReference type="Proteomes" id="UP000623467"/>
    </source>
</evidence>
<dbReference type="EMBL" id="JACAZH010000009">
    <property type="protein sequence ID" value="KAF7358868.1"/>
    <property type="molecule type" value="Genomic_DNA"/>
</dbReference>
<dbReference type="PANTHER" id="PTHR31252">
    <property type="entry name" value="DUF4419 DOMAIN-CONTAINING PROTEIN"/>
    <property type="match status" value="1"/>
</dbReference>
<dbReference type="PANTHER" id="PTHR31252:SF11">
    <property type="entry name" value="DUF4419 DOMAIN-CONTAINING PROTEIN"/>
    <property type="match status" value="1"/>
</dbReference>
<keyword evidence="2" id="KW-1185">Reference proteome</keyword>
<evidence type="ECO:0000313" key="1">
    <source>
        <dbReference type="EMBL" id="KAF7358868.1"/>
    </source>
</evidence>
<dbReference type="AlphaFoldDB" id="A0A8H6YFR6"/>
<dbReference type="Proteomes" id="UP000623467">
    <property type="component" value="Unassembled WGS sequence"/>
</dbReference>
<protein>
    <submittedName>
        <fullName evidence="1">Uncharacterized protein</fullName>
    </submittedName>
</protein>
<dbReference type="Pfam" id="PF14388">
    <property type="entry name" value="DUF4419"/>
    <property type="match status" value="1"/>
</dbReference>
<sequence>MPVSFSVAECLATSVNLKREFLTGLTAEDILASVTDSEYDRENQILQFSLTGVDGNGREFDTRIKRLIPDANYNTMVLRPDDVWLSILCQFNFFVNANRELLRASFVAHEGKRELTIINVGTRWSLDFGSMARQMGDLINKTVSDPTLREWAIPTFSTTTATDTTVASVMLMATLKQYFEMRFVGTKCGIPRVTLEGEKADWVDILGRLEKLKEYGVETVAWYHLLRPVIARFVHAFDAPDSAENVAFWSKIVHHDHGSGYSYYTGWINAFVVFTPKGKWLGHTLKPDIVPEEAPESMSAEKFWTTYAEDARTDLVYDGTPYHRLDTKNIAPGYATVGLTLDDNGVLFDCAMVAGVIGTQVSSSGDKTLSKDGKDDTVRPVAGWWMFAKKKE</sequence>
<dbReference type="OrthoDB" id="9978173at2759"/>
<comment type="caution">
    <text evidence="1">The sequence shown here is derived from an EMBL/GenBank/DDBJ whole genome shotgun (WGS) entry which is preliminary data.</text>
</comment>
<gene>
    <name evidence="1" type="ORF">MSAN_01226900</name>
</gene>
<reference evidence="1" key="1">
    <citation type="submission" date="2020-05" db="EMBL/GenBank/DDBJ databases">
        <title>Mycena genomes resolve the evolution of fungal bioluminescence.</title>
        <authorList>
            <person name="Tsai I.J."/>
        </authorList>
    </citation>
    <scope>NUCLEOTIDE SEQUENCE</scope>
    <source>
        <strain evidence="1">160909Yilan</strain>
    </source>
</reference>
<proteinExistence type="predicted"/>
<accession>A0A8H6YFR6</accession>